<dbReference type="EMBL" id="WUUL01000014">
    <property type="protein sequence ID" value="MXQ55438.1"/>
    <property type="molecule type" value="Genomic_DNA"/>
</dbReference>
<evidence type="ECO:0000256" key="1">
    <source>
        <dbReference type="SAM" id="MobiDB-lite"/>
    </source>
</evidence>
<gene>
    <name evidence="2" type="ORF">GSM42_17285</name>
</gene>
<accession>A0A6I4VY74</accession>
<reference evidence="2 3" key="1">
    <citation type="submission" date="2019-12" db="EMBL/GenBank/DDBJ databases">
        <title>Whole-genome analyses of novel actinobacteria.</title>
        <authorList>
            <person name="Sahin N."/>
            <person name="Saygin H."/>
        </authorList>
    </citation>
    <scope>NUCLEOTIDE SEQUENCE [LARGE SCALE GENOMIC DNA]</scope>
    <source>
        <strain evidence="2 3">KC615</strain>
    </source>
</reference>
<name>A0A6I4VY74_9BACL</name>
<sequence>MKHENPYLPANLQRDNFSTTEEVRKFLREMLESDPVAETILREWDTSGRKFRKARRVSSSGRITTTSHDHKQTTILSSFQQRGDQDGRLLYPFI</sequence>
<feature type="region of interest" description="Disordered" evidence="1">
    <location>
        <begin position="55"/>
        <end position="79"/>
    </location>
</feature>
<dbReference type="Proteomes" id="UP000430692">
    <property type="component" value="Unassembled WGS sequence"/>
</dbReference>
<organism evidence="2 3">
    <name type="scientific">Shimazuella alba</name>
    <dbReference type="NCBI Taxonomy" id="2690964"/>
    <lineage>
        <taxon>Bacteria</taxon>
        <taxon>Bacillati</taxon>
        <taxon>Bacillota</taxon>
        <taxon>Bacilli</taxon>
        <taxon>Bacillales</taxon>
        <taxon>Thermoactinomycetaceae</taxon>
        <taxon>Shimazuella</taxon>
    </lineage>
</organism>
<protein>
    <submittedName>
        <fullName evidence="2">Uncharacterized protein</fullName>
    </submittedName>
</protein>
<evidence type="ECO:0000313" key="3">
    <source>
        <dbReference type="Proteomes" id="UP000430692"/>
    </source>
</evidence>
<comment type="caution">
    <text evidence="2">The sequence shown here is derived from an EMBL/GenBank/DDBJ whole genome shotgun (WGS) entry which is preliminary data.</text>
</comment>
<proteinExistence type="predicted"/>
<evidence type="ECO:0000313" key="2">
    <source>
        <dbReference type="EMBL" id="MXQ55438.1"/>
    </source>
</evidence>
<feature type="compositionally biased region" description="Polar residues" evidence="1">
    <location>
        <begin position="57"/>
        <end position="66"/>
    </location>
</feature>
<dbReference type="AlphaFoldDB" id="A0A6I4VY74"/>
<keyword evidence="3" id="KW-1185">Reference proteome</keyword>
<dbReference type="RefSeq" id="WP_160802783.1">
    <property type="nucleotide sequence ID" value="NZ_WUUL01000014.1"/>
</dbReference>